<dbReference type="PANTHER" id="PTHR13318">
    <property type="entry name" value="PARTNER OF PAIRED, ISOFORM B-RELATED"/>
    <property type="match status" value="1"/>
</dbReference>
<dbReference type="OrthoDB" id="3365698at2759"/>
<dbReference type="PANTHER" id="PTHR13318:SF190">
    <property type="entry name" value="PARTNER OF PAIRED, ISOFORM B"/>
    <property type="match status" value="1"/>
</dbReference>
<keyword evidence="2" id="KW-1185">Reference proteome</keyword>
<gene>
    <name evidence="1" type="ORF">DACRYDRAFT_101918</name>
</gene>
<dbReference type="STRING" id="1858805.M5FY27"/>
<evidence type="ECO:0000313" key="2">
    <source>
        <dbReference type="Proteomes" id="UP000030653"/>
    </source>
</evidence>
<protein>
    <recommendedName>
        <fullName evidence="3">F-box domain-containing protein</fullName>
    </recommendedName>
</protein>
<dbReference type="InterPro" id="IPR032675">
    <property type="entry name" value="LRR_dom_sf"/>
</dbReference>
<evidence type="ECO:0008006" key="3">
    <source>
        <dbReference type="Google" id="ProtNLM"/>
    </source>
</evidence>
<organism evidence="1 2">
    <name type="scientific">Dacryopinax primogenitus (strain DJM 731)</name>
    <name type="common">Brown rot fungus</name>
    <dbReference type="NCBI Taxonomy" id="1858805"/>
    <lineage>
        <taxon>Eukaryota</taxon>
        <taxon>Fungi</taxon>
        <taxon>Dikarya</taxon>
        <taxon>Basidiomycota</taxon>
        <taxon>Agaricomycotina</taxon>
        <taxon>Dacrymycetes</taxon>
        <taxon>Dacrymycetales</taxon>
        <taxon>Dacrymycetaceae</taxon>
        <taxon>Dacryopinax</taxon>
    </lineage>
</organism>
<dbReference type="GO" id="GO:0019005">
    <property type="term" value="C:SCF ubiquitin ligase complex"/>
    <property type="evidence" value="ECO:0007669"/>
    <property type="project" value="TreeGrafter"/>
</dbReference>
<dbReference type="Proteomes" id="UP000030653">
    <property type="component" value="Unassembled WGS sequence"/>
</dbReference>
<dbReference type="SUPFAM" id="SSF52047">
    <property type="entry name" value="RNI-like"/>
    <property type="match status" value="1"/>
</dbReference>
<dbReference type="GeneID" id="63682658"/>
<evidence type="ECO:0000313" key="1">
    <source>
        <dbReference type="EMBL" id="EJT98466.1"/>
    </source>
</evidence>
<dbReference type="GO" id="GO:0031146">
    <property type="term" value="P:SCF-dependent proteasomal ubiquitin-dependent protein catabolic process"/>
    <property type="evidence" value="ECO:0007669"/>
    <property type="project" value="TreeGrafter"/>
</dbReference>
<name>M5FY27_DACPD</name>
<sequence>MPPPAATIYALPTELIGVIIKAWHILDPCAPEIAIQICRSWRSIALSMTALWRVLTLTTQKSSLVKVPLWNKRSCGHVEHLRLMSTVVPKGLSALGTALDDLNLGEISTLECNLIEWVRHDVFKRITRLQRFRVATIGYAVHLWWDIVSAMENLRMLDLVNAYPQDDRALHLPNLRVVRFQSPEGAYLIRFLLKTCAGIPLEEATLSLKHSRDKAITQPSDRDLANMGSSRVDYSHLRYLRLSGTMDWHLLTARLFLPELHTLIMDHFPSPSLTACFGDIRPLDARVRSLTVHTQDHLAIEEGLSILIQLEGVPTLQHLRICGYLSDTFLDGLSDGCQPHLVHIDLSGCEGVSPAAVVRLAVGKIENGNPLRRITLNGCQWVTEDLVSVLKDMGLVVDFEHGIVPLVPQGWRHWTFVNT</sequence>
<dbReference type="HOGENOM" id="CLU_655552_0_0_1"/>
<accession>M5FY27</accession>
<dbReference type="Gene3D" id="3.80.10.10">
    <property type="entry name" value="Ribonuclease Inhibitor"/>
    <property type="match status" value="1"/>
</dbReference>
<dbReference type="EMBL" id="JH795873">
    <property type="protein sequence ID" value="EJT98466.1"/>
    <property type="molecule type" value="Genomic_DNA"/>
</dbReference>
<proteinExistence type="predicted"/>
<dbReference type="AlphaFoldDB" id="M5FY27"/>
<dbReference type="RefSeq" id="XP_040625364.1">
    <property type="nucleotide sequence ID" value="XM_040767596.1"/>
</dbReference>
<reference evidence="1 2" key="1">
    <citation type="journal article" date="2012" name="Science">
        <title>The Paleozoic origin of enzymatic lignin decomposition reconstructed from 31 fungal genomes.</title>
        <authorList>
            <person name="Floudas D."/>
            <person name="Binder M."/>
            <person name="Riley R."/>
            <person name="Barry K."/>
            <person name="Blanchette R.A."/>
            <person name="Henrissat B."/>
            <person name="Martinez A.T."/>
            <person name="Otillar R."/>
            <person name="Spatafora J.W."/>
            <person name="Yadav J.S."/>
            <person name="Aerts A."/>
            <person name="Benoit I."/>
            <person name="Boyd A."/>
            <person name="Carlson A."/>
            <person name="Copeland A."/>
            <person name="Coutinho P.M."/>
            <person name="de Vries R.P."/>
            <person name="Ferreira P."/>
            <person name="Findley K."/>
            <person name="Foster B."/>
            <person name="Gaskell J."/>
            <person name="Glotzer D."/>
            <person name="Gorecki P."/>
            <person name="Heitman J."/>
            <person name="Hesse C."/>
            <person name="Hori C."/>
            <person name="Igarashi K."/>
            <person name="Jurgens J.A."/>
            <person name="Kallen N."/>
            <person name="Kersten P."/>
            <person name="Kohler A."/>
            <person name="Kuees U."/>
            <person name="Kumar T.K.A."/>
            <person name="Kuo A."/>
            <person name="LaButti K."/>
            <person name="Larrondo L.F."/>
            <person name="Lindquist E."/>
            <person name="Ling A."/>
            <person name="Lombard V."/>
            <person name="Lucas S."/>
            <person name="Lundell T."/>
            <person name="Martin R."/>
            <person name="McLaughlin D.J."/>
            <person name="Morgenstern I."/>
            <person name="Morin E."/>
            <person name="Murat C."/>
            <person name="Nagy L.G."/>
            <person name="Nolan M."/>
            <person name="Ohm R.A."/>
            <person name="Patyshakuliyeva A."/>
            <person name="Rokas A."/>
            <person name="Ruiz-Duenas F.J."/>
            <person name="Sabat G."/>
            <person name="Salamov A."/>
            <person name="Samejima M."/>
            <person name="Schmutz J."/>
            <person name="Slot J.C."/>
            <person name="St John F."/>
            <person name="Stenlid J."/>
            <person name="Sun H."/>
            <person name="Sun S."/>
            <person name="Syed K."/>
            <person name="Tsang A."/>
            <person name="Wiebenga A."/>
            <person name="Young D."/>
            <person name="Pisabarro A."/>
            <person name="Eastwood D.C."/>
            <person name="Martin F."/>
            <person name="Cullen D."/>
            <person name="Grigoriev I.V."/>
            <person name="Hibbett D.S."/>
        </authorList>
    </citation>
    <scope>NUCLEOTIDE SEQUENCE [LARGE SCALE GENOMIC DNA]</scope>
    <source>
        <strain evidence="1 2">DJM-731 SS1</strain>
    </source>
</reference>